<dbReference type="InterPro" id="IPR019734">
    <property type="entry name" value="TPR_rpt"/>
</dbReference>
<feature type="repeat" description="TPR" evidence="3">
    <location>
        <begin position="633"/>
        <end position="666"/>
    </location>
</feature>
<organism evidence="6 7">
    <name type="scientific">Microcystis aeruginosa NIES-2520</name>
    <dbReference type="NCBI Taxonomy" id="2303982"/>
    <lineage>
        <taxon>Bacteria</taxon>
        <taxon>Bacillati</taxon>
        <taxon>Cyanobacteriota</taxon>
        <taxon>Cyanophyceae</taxon>
        <taxon>Oscillatoriophycideae</taxon>
        <taxon>Chroococcales</taxon>
        <taxon>Microcystaceae</taxon>
        <taxon>Microcystis</taxon>
    </lineage>
</organism>
<dbReference type="PANTHER" id="PTHR22904:SF523">
    <property type="entry name" value="STRESS-INDUCED-PHOSPHOPROTEIN 1"/>
    <property type="match status" value="1"/>
</dbReference>
<dbReference type="PANTHER" id="PTHR22904">
    <property type="entry name" value="TPR REPEAT CONTAINING PROTEIN"/>
    <property type="match status" value="1"/>
</dbReference>
<evidence type="ECO:0000256" key="3">
    <source>
        <dbReference type="PROSITE-ProRule" id="PRU00339"/>
    </source>
</evidence>
<comment type="caution">
    <text evidence="6">The sequence shown here is derived from an EMBL/GenBank/DDBJ whole genome shotgun (WGS) entry which is preliminary data.</text>
</comment>
<dbReference type="SUPFAM" id="SSF48452">
    <property type="entry name" value="TPR-like"/>
    <property type="match status" value="1"/>
</dbReference>
<dbReference type="Pfam" id="PF13414">
    <property type="entry name" value="TPR_11"/>
    <property type="match status" value="1"/>
</dbReference>
<feature type="coiled-coil region" evidence="4">
    <location>
        <begin position="51"/>
        <end position="133"/>
    </location>
</feature>
<dbReference type="AlphaFoldDB" id="A0A5A5RNU1"/>
<dbReference type="RefSeq" id="WP_149986295.1">
    <property type="nucleotide sequence ID" value="NZ_BHVP01000021.1"/>
</dbReference>
<dbReference type="Proteomes" id="UP000324917">
    <property type="component" value="Unassembled WGS sequence"/>
</dbReference>
<dbReference type="SMART" id="SM00028">
    <property type="entry name" value="TPR"/>
    <property type="match status" value="3"/>
</dbReference>
<dbReference type="PROSITE" id="PS50005">
    <property type="entry name" value="TPR"/>
    <property type="match status" value="2"/>
</dbReference>
<keyword evidence="2 3" id="KW-0802">TPR repeat</keyword>
<keyword evidence="1" id="KW-0677">Repeat</keyword>
<gene>
    <name evidence="6" type="ORF">MiTe_01567</name>
</gene>
<protein>
    <submittedName>
        <fullName evidence="6">Uncharacterized protein</fullName>
    </submittedName>
</protein>
<feature type="repeat" description="TPR" evidence="3">
    <location>
        <begin position="599"/>
        <end position="632"/>
    </location>
</feature>
<evidence type="ECO:0000256" key="2">
    <source>
        <dbReference type="ARBA" id="ARBA00022803"/>
    </source>
</evidence>
<evidence type="ECO:0000256" key="1">
    <source>
        <dbReference type="ARBA" id="ARBA00022737"/>
    </source>
</evidence>
<name>A0A5A5RNU1_MICAE</name>
<evidence type="ECO:0000256" key="4">
    <source>
        <dbReference type="SAM" id="Coils"/>
    </source>
</evidence>
<feature type="compositionally biased region" description="Basic and acidic residues" evidence="5">
    <location>
        <begin position="720"/>
        <end position="734"/>
    </location>
</feature>
<evidence type="ECO:0000313" key="7">
    <source>
        <dbReference type="Proteomes" id="UP000324917"/>
    </source>
</evidence>
<proteinExistence type="predicted"/>
<dbReference type="GO" id="GO:0051879">
    <property type="term" value="F:Hsp90 protein binding"/>
    <property type="evidence" value="ECO:0007669"/>
    <property type="project" value="TreeGrafter"/>
</dbReference>
<dbReference type="PROSITE" id="PS50293">
    <property type="entry name" value="TPR_REGION"/>
    <property type="match status" value="2"/>
</dbReference>
<feature type="region of interest" description="Disordered" evidence="5">
    <location>
        <begin position="720"/>
        <end position="739"/>
    </location>
</feature>
<dbReference type="InterPro" id="IPR011990">
    <property type="entry name" value="TPR-like_helical_dom_sf"/>
</dbReference>
<reference evidence="6 7" key="1">
    <citation type="submission" date="2018-09" db="EMBL/GenBank/DDBJ databases">
        <title>Evolutionary history of phycoerythrin pigmentation in the water bloom-forming cyanobacterium Microcystis aeruginosa.</title>
        <authorList>
            <person name="Tanabe Y."/>
            <person name="Tanabe Y."/>
            <person name="Yamaguchi H."/>
        </authorList>
    </citation>
    <scope>NUCLEOTIDE SEQUENCE [LARGE SCALE GENOMIC DNA]</scope>
    <source>
        <strain evidence="6 7">NIES-2520</strain>
    </source>
</reference>
<evidence type="ECO:0000256" key="5">
    <source>
        <dbReference type="SAM" id="MobiDB-lite"/>
    </source>
</evidence>
<dbReference type="EMBL" id="BHVP01000021">
    <property type="protein sequence ID" value="GCA74741.1"/>
    <property type="molecule type" value="Genomic_DNA"/>
</dbReference>
<accession>A0A5A5RNU1</accession>
<dbReference type="Gene3D" id="1.25.40.10">
    <property type="entry name" value="Tetratricopeptide repeat domain"/>
    <property type="match status" value="1"/>
</dbReference>
<sequence length="756" mass="88039">MSLNLPALPEKTGFWRSIWDKAKNSFNYLFKPQVYSSQILADTQRINTERNIEAQQERDKAQQELQRMQIVSQALQAKANLDLQMEQGELNRQLQLELAKLNQNAQAEQGILNRELQLKLTQLSQEFQAQQGKLNREHAEKLEILRGQLQKWALDQQKELQLHLKQLDAELARELRIFDRQTSLEVIKEQKREKNSPLIFVTEDLINLNPDEMRLLVLFSPPKIRQDNPSQLSGGRGFPDAEHALADYLREFFQKYTNQGRTIEFLPGAWTSKAFHSESAAKAIFRGLKTEPTLILEDLIEGNNLFINIAFWGLNWSKYRYQKAISLSWLETLFDFVKVRTIDWAEKRQAYQDSGKNAEQFDQFFGNKVVEGLRRNLSVLEAEQECLKYDCDPSEIERPYWVNEKDYQALIQFIAICHCLFAGMFIDEFFLLHVPNRYRKSPFLPQLLPDLIKDIPEEQQAELIEMVVASYEAMYQALEASESAWIAELKLDLAESLSHFSNQFGARKQIDESIKAWLDLRQIDSQGLDPMEVLNQSVTVDDQAYINRLNQCLLNLGEKRQLNVSLACYNRGLNCYQSREYQKAIFEFSQLSESESPQAEVFYYRGLAYSQLQNYPEAAKDFTRSLQIKPDWAEVHFELGKAYQKLGKVQQALAEYQQTLRLKPEFSEALSKLELVELYLAEQLYPVEKAEKNADSSREETKQRFSDNLPSFDFQTVTVDSREKEVKQENKVENSHQTSTSVEDVILQQLDHQFFS</sequence>
<keyword evidence="4" id="KW-0175">Coiled coil</keyword>
<evidence type="ECO:0000313" key="6">
    <source>
        <dbReference type="EMBL" id="GCA74741.1"/>
    </source>
</evidence>